<evidence type="ECO:0000256" key="5">
    <source>
        <dbReference type="ARBA" id="ARBA00023239"/>
    </source>
</evidence>
<dbReference type="Gene3D" id="3.30.160.60">
    <property type="entry name" value="Classic Zinc Finger"/>
    <property type="match status" value="1"/>
</dbReference>
<dbReference type="NCBIfam" id="TIGR00247">
    <property type="entry name" value="endolytic transglycosylase MltG"/>
    <property type="match status" value="1"/>
</dbReference>
<keyword evidence="4 7" id="KW-0472">Membrane</keyword>
<dbReference type="PANTHER" id="PTHR30518:SF2">
    <property type="entry name" value="ENDOLYTIC MUREIN TRANSGLYCOSYLASE"/>
    <property type="match status" value="1"/>
</dbReference>
<organism evidence="8 9">
    <name type="scientific">Halothermothrix orenii (strain H 168 / OCM 544 / DSM 9562)</name>
    <dbReference type="NCBI Taxonomy" id="373903"/>
    <lineage>
        <taxon>Bacteria</taxon>
        <taxon>Bacillati</taxon>
        <taxon>Bacillota</taxon>
        <taxon>Clostridia</taxon>
        <taxon>Halanaerobiales</taxon>
        <taxon>Halothermotrichaceae</taxon>
        <taxon>Halothermothrix</taxon>
    </lineage>
</organism>
<dbReference type="HOGENOM" id="CLU_025574_2_2_9"/>
<keyword evidence="1 7" id="KW-1003">Cell membrane</keyword>
<evidence type="ECO:0000313" key="9">
    <source>
        <dbReference type="Proteomes" id="UP000000719"/>
    </source>
</evidence>
<evidence type="ECO:0000256" key="6">
    <source>
        <dbReference type="ARBA" id="ARBA00023316"/>
    </source>
</evidence>
<proteinExistence type="inferred from homology"/>
<dbReference type="eggNOG" id="COG1559">
    <property type="taxonomic scope" value="Bacteria"/>
</dbReference>
<evidence type="ECO:0000256" key="2">
    <source>
        <dbReference type="ARBA" id="ARBA00022692"/>
    </source>
</evidence>
<keyword evidence="5 7" id="KW-0456">Lyase</keyword>
<evidence type="ECO:0000256" key="1">
    <source>
        <dbReference type="ARBA" id="ARBA00022475"/>
    </source>
</evidence>
<keyword evidence="3 7" id="KW-1133">Transmembrane helix</keyword>
<dbReference type="CDD" id="cd08010">
    <property type="entry name" value="MltG_like"/>
    <property type="match status" value="1"/>
</dbReference>
<reference evidence="8 9" key="1">
    <citation type="journal article" date="2009" name="PLoS ONE">
        <title>Genome analysis of the anaerobic thermohalophilic bacterium Halothermothrix orenii.</title>
        <authorList>
            <person name="Mavromatis K."/>
            <person name="Ivanova N."/>
            <person name="Anderson I."/>
            <person name="Lykidis A."/>
            <person name="Hooper S.D."/>
            <person name="Sun H."/>
            <person name="Kunin V."/>
            <person name="Lapidus A."/>
            <person name="Hugenholtz P."/>
            <person name="Patel B."/>
            <person name="Kyrpides N.C."/>
        </authorList>
    </citation>
    <scope>NUCLEOTIDE SEQUENCE [LARGE SCALE GENOMIC DNA]</scope>
    <source>
        <strain evidence="9">H 168 / OCM 544 / DSM 9562</strain>
    </source>
</reference>
<dbReference type="AlphaFoldDB" id="B8D2B2"/>
<gene>
    <name evidence="7" type="primary">mltG</name>
    <name evidence="8" type="ordered locus">Hore_05820</name>
</gene>
<dbReference type="HAMAP" id="MF_02065">
    <property type="entry name" value="MltG"/>
    <property type="match status" value="1"/>
</dbReference>
<dbReference type="Proteomes" id="UP000000719">
    <property type="component" value="Chromosome"/>
</dbReference>
<dbReference type="GO" id="GO:0005886">
    <property type="term" value="C:plasma membrane"/>
    <property type="evidence" value="ECO:0007669"/>
    <property type="project" value="UniProtKB-UniRule"/>
</dbReference>
<dbReference type="KEGG" id="hor:Hore_05820"/>
<keyword evidence="7" id="KW-0997">Cell inner membrane</keyword>
<dbReference type="GO" id="GO:0009252">
    <property type="term" value="P:peptidoglycan biosynthetic process"/>
    <property type="evidence" value="ECO:0007669"/>
    <property type="project" value="UniProtKB-UniRule"/>
</dbReference>
<protein>
    <recommendedName>
        <fullName evidence="7">Endolytic murein transglycosylase</fullName>
        <ecNumber evidence="7">4.2.2.29</ecNumber>
    </recommendedName>
    <alternativeName>
        <fullName evidence="7">Peptidoglycan lytic transglycosylase</fullName>
    </alternativeName>
    <alternativeName>
        <fullName evidence="7">Peptidoglycan polymerization terminase</fullName>
    </alternativeName>
</protein>
<dbReference type="STRING" id="373903.Hore_05820"/>
<dbReference type="EC" id="4.2.2.29" evidence="7"/>
<dbReference type="EMBL" id="CP001098">
    <property type="protein sequence ID" value="ACL69339.1"/>
    <property type="molecule type" value="Genomic_DNA"/>
</dbReference>
<dbReference type="Pfam" id="PF02618">
    <property type="entry name" value="YceG"/>
    <property type="match status" value="1"/>
</dbReference>
<evidence type="ECO:0000256" key="7">
    <source>
        <dbReference type="HAMAP-Rule" id="MF_02065"/>
    </source>
</evidence>
<name>B8D2B2_HALOH</name>
<keyword evidence="2 7" id="KW-0812">Transmembrane</keyword>
<accession>B8D2B2</accession>
<evidence type="ECO:0000256" key="3">
    <source>
        <dbReference type="ARBA" id="ARBA00022989"/>
    </source>
</evidence>
<comment type="similarity">
    <text evidence="7">Belongs to the transglycosylase MltG family.</text>
</comment>
<dbReference type="Gene3D" id="3.30.1490.480">
    <property type="entry name" value="Endolytic murein transglycosylase"/>
    <property type="match status" value="1"/>
</dbReference>
<comment type="function">
    <text evidence="7">Functions as a peptidoglycan terminase that cleaves nascent peptidoglycan strands endolytically to terminate their elongation.</text>
</comment>
<dbReference type="InterPro" id="IPR003770">
    <property type="entry name" value="MLTG-like"/>
</dbReference>
<sequence>MKKAARVFLISIIVITGLLKFTSLISPVNRYDNTIIGVEIKSGSSSREISQKLYNKGLIKSARLFNILVSVSGFDNSLKAGYYEWSPSDNLISIIKDLNRGRVATFKITIPEGFTVEEVAEKLGEVTFYSKENYLSLAEGNNFNRPYLPRKRQGVKYVLEGFLYPDTYIIPKEYNPGQVLNVMLNNFEEKCWQELREKSLKKGITPYEAIIIASLIEKEARLETEKPIISAVIYNRLRKGMLLQIDATVQYSLPEWKDRVLYKDLRIDSRYNTYKYPGLPPGPICNPGKSSIEAALNPADVDYLFYFALEDGSHIFTTTYEEHLRQQNKYRRGLENE</sequence>
<dbReference type="GO" id="GO:0071555">
    <property type="term" value="P:cell wall organization"/>
    <property type="evidence" value="ECO:0007669"/>
    <property type="project" value="UniProtKB-KW"/>
</dbReference>
<dbReference type="GO" id="GO:0008932">
    <property type="term" value="F:lytic endotransglycosylase activity"/>
    <property type="evidence" value="ECO:0007669"/>
    <property type="project" value="UniProtKB-UniRule"/>
</dbReference>
<keyword evidence="6 7" id="KW-0961">Cell wall biogenesis/degradation</keyword>
<evidence type="ECO:0000313" key="8">
    <source>
        <dbReference type="EMBL" id="ACL69339.1"/>
    </source>
</evidence>
<feature type="site" description="Important for catalytic activity" evidence="7">
    <location>
        <position position="219"/>
    </location>
</feature>
<dbReference type="PANTHER" id="PTHR30518">
    <property type="entry name" value="ENDOLYTIC MUREIN TRANSGLYCOSYLASE"/>
    <property type="match status" value="1"/>
</dbReference>
<keyword evidence="9" id="KW-1185">Reference proteome</keyword>
<comment type="catalytic activity">
    <reaction evidence="7">
        <text>a peptidoglycan chain = a peptidoglycan chain with N-acetyl-1,6-anhydromuramyl-[peptide] at the reducing end + a peptidoglycan chain with N-acetylglucosamine at the non-reducing end.</text>
        <dbReference type="EC" id="4.2.2.29"/>
    </reaction>
</comment>
<dbReference type="RefSeq" id="WP_012635527.1">
    <property type="nucleotide sequence ID" value="NC_011899.1"/>
</dbReference>
<evidence type="ECO:0000256" key="4">
    <source>
        <dbReference type="ARBA" id="ARBA00023136"/>
    </source>
</evidence>